<dbReference type="PANTHER" id="PTHR43130">
    <property type="entry name" value="ARAC-FAMILY TRANSCRIPTIONAL REGULATOR"/>
    <property type="match status" value="1"/>
</dbReference>
<evidence type="ECO:0000313" key="3">
    <source>
        <dbReference type="EMBL" id="TWF41709.1"/>
    </source>
</evidence>
<keyword evidence="4" id="KW-1185">Reference proteome</keyword>
<evidence type="ECO:0000256" key="1">
    <source>
        <dbReference type="SAM" id="SignalP"/>
    </source>
</evidence>
<dbReference type="Proteomes" id="UP000320811">
    <property type="component" value="Unassembled WGS sequence"/>
</dbReference>
<dbReference type="InterPro" id="IPR002818">
    <property type="entry name" value="DJ-1/PfpI"/>
</dbReference>
<name>A0A561PUB6_9BACT</name>
<protein>
    <submittedName>
        <fullName evidence="3">DJ-1/PfpI family protein</fullName>
    </submittedName>
</protein>
<dbReference type="InterPro" id="IPR029062">
    <property type="entry name" value="Class_I_gatase-like"/>
</dbReference>
<reference evidence="3 4" key="1">
    <citation type="submission" date="2019-06" db="EMBL/GenBank/DDBJ databases">
        <title>Sorghum-associated microbial communities from plants grown in Nebraska, USA.</title>
        <authorList>
            <person name="Schachtman D."/>
        </authorList>
    </citation>
    <scope>NUCLEOTIDE SEQUENCE [LARGE SCALE GENOMIC DNA]</scope>
    <source>
        <strain evidence="3 4">1209</strain>
    </source>
</reference>
<evidence type="ECO:0000313" key="4">
    <source>
        <dbReference type="Proteomes" id="UP000320811"/>
    </source>
</evidence>
<dbReference type="PANTHER" id="PTHR43130:SF3">
    <property type="entry name" value="HTH-TYPE TRANSCRIPTIONAL REGULATOR RV1931C"/>
    <property type="match status" value="1"/>
</dbReference>
<gene>
    <name evidence="3" type="ORF">FHW36_103513</name>
</gene>
<accession>A0A561PUB6</accession>
<dbReference type="OrthoDB" id="6382410at2"/>
<dbReference type="CDD" id="cd03139">
    <property type="entry name" value="GATase1_PfpI_2"/>
    <property type="match status" value="1"/>
</dbReference>
<comment type="caution">
    <text evidence="3">The sequence shown here is derived from an EMBL/GenBank/DDBJ whole genome shotgun (WGS) entry which is preliminary data.</text>
</comment>
<dbReference type="EMBL" id="VIWO01000003">
    <property type="protein sequence ID" value="TWF41709.1"/>
    <property type="molecule type" value="Genomic_DNA"/>
</dbReference>
<dbReference type="RefSeq" id="WP_145669954.1">
    <property type="nucleotide sequence ID" value="NZ_VIWO01000003.1"/>
</dbReference>
<feature type="chain" id="PRO_5021917089" evidence="1">
    <location>
        <begin position="21"/>
        <end position="229"/>
    </location>
</feature>
<organism evidence="3 4">
    <name type="scientific">Chitinophaga polysaccharea</name>
    <dbReference type="NCBI Taxonomy" id="1293035"/>
    <lineage>
        <taxon>Bacteria</taxon>
        <taxon>Pseudomonadati</taxon>
        <taxon>Bacteroidota</taxon>
        <taxon>Chitinophagia</taxon>
        <taxon>Chitinophagales</taxon>
        <taxon>Chitinophagaceae</taxon>
        <taxon>Chitinophaga</taxon>
    </lineage>
</organism>
<feature type="domain" description="DJ-1/PfpI" evidence="2">
    <location>
        <begin position="29"/>
        <end position="201"/>
    </location>
</feature>
<dbReference type="Pfam" id="PF01965">
    <property type="entry name" value="DJ-1_PfpI"/>
    <property type="match status" value="1"/>
</dbReference>
<proteinExistence type="predicted"/>
<feature type="signal peptide" evidence="1">
    <location>
        <begin position="1"/>
        <end position="20"/>
    </location>
</feature>
<dbReference type="InterPro" id="IPR052158">
    <property type="entry name" value="INH-QAR"/>
</dbReference>
<dbReference type="AlphaFoldDB" id="A0A561PUB6"/>
<dbReference type="SUPFAM" id="SSF52317">
    <property type="entry name" value="Class I glutamine amidotransferase-like"/>
    <property type="match status" value="1"/>
</dbReference>
<sequence>MLKKYLIFLLFLSVATRSNAQADTSKVYRVAVLLYPGVELLDFAGATDVFVKAAGVTGGKYQVYSLAMTPEIVSTERNTIAIRPGYSGQGAFPPPDILVIPGAPLETIDSLMSNAAFMGWLRRLTDGAGVMMSVCTGAYFLAQAGLLKDKPATTHWYASTDFGTRYPGTRLVRDVRYVDAGRLVTASGVSSGIDGALHMVEKYSGPAIAALVAKIIQYTPHHQEAWPLK</sequence>
<evidence type="ECO:0000259" key="2">
    <source>
        <dbReference type="Pfam" id="PF01965"/>
    </source>
</evidence>
<dbReference type="Gene3D" id="3.40.50.880">
    <property type="match status" value="1"/>
</dbReference>
<keyword evidence="1" id="KW-0732">Signal</keyword>